<dbReference type="EMBL" id="JYDV01001229">
    <property type="protein sequence ID" value="KRY99957.1"/>
    <property type="molecule type" value="Genomic_DNA"/>
</dbReference>
<sequence>MSRDIFKKLASSNYLWTAVNLSLPFLTAYFFIYKEKSES</sequence>
<keyword evidence="1" id="KW-0812">Transmembrane</keyword>
<dbReference type="EMBL" id="JYDS01002687">
    <property type="protein sequence ID" value="KRY97059.1"/>
    <property type="molecule type" value="Genomic_DNA"/>
</dbReference>
<name>A0A0V1GGY0_TRIPS</name>
<evidence type="ECO:0000256" key="1">
    <source>
        <dbReference type="SAM" id="Phobius"/>
    </source>
</evidence>
<accession>A0A0V1GGY0</accession>
<keyword evidence="1" id="KW-0472">Membrane</keyword>
<protein>
    <submittedName>
        <fullName evidence="2">Uncharacterized protein</fullName>
    </submittedName>
</protein>
<dbReference type="Proteomes" id="UP000054805">
    <property type="component" value="Unassembled WGS sequence"/>
</dbReference>
<evidence type="ECO:0000313" key="6">
    <source>
        <dbReference type="Proteomes" id="UP000054826"/>
    </source>
</evidence>
<organism evidence="2 5">
    <name type="scientific">Trichinella pseudospiralis</name>
    <name type="common">Parasitic roundworm</name>
    <dbReference type="NCBI Taxonomy" id="6337"/>
    <lineage>
        <taxon>Eukaryota</taxon>
        <taxon>Metazoa</taxon>
        <taxon>Ecdysozoa</taxon>
        <taxon>Nematoda</taxon>
        <taxon>Enoplea</taxon>
        <taxon>Dorylaimia</taxon>
        <taxon>Trichinellida</taxon>
        <taxon>Trichinellidae</taxon>
        <taxon>Trichinella</taxon>
    </lineage>
</organism>
<keyword evidence="1" id="KW-1133">Transmembrane helix</keyword>
<comment type="caution">
    <text evidence="2">The sequence shown here is derived from an EMBL/GenBank/DDBJ whole genome shotgun (WGS) entry which is preliminary data.</text>
</comment>
<evidence type="ECO:0000313" key="5">
    <source>
        <dbReference type="Proteomes" id="UP000054805"/>
    </source>
</evidence>
<dbReference type="AlphaFoldDB" id="A0A0V1GGY0"/>
<reference evidence="5 6" key="1">
    <citation type="submission" date="2015-01" db="EMBL/GenBank/DDBJ databases">
        <title>Evolution of Trichinella species and genotypes.</title>
        <authorList>
            <person name="Korhonen P.K."/>
            <person name="Edoardo P."/>
            <person name="Giuseppe L.R."/>
            <person name="Gasser R.B."/>
        </authorList>
    </citation>
    <scope>NUCLEOTIDE SEQUENCE [LARGE SCALE GENOMIC DNA]</scope>
    <source>
        <strain evidence="3">ISS176</strain>
        <strain evidence="2">ISS588</strain>
    </source>
</reference>
<keyword evidence="5" id="KW-1185">Reference proteome</keyword>
<evidence type="ECO:0000313" key="2">
    <source>
        <dbReference type="EMBL" id="KRY97059.1"/>
    </source>
</evidence>
<gene>
    <name evidence="2" type="ORF">T4B_3796</name>
    <name evidence="3" type="ORF">T4C_12674</name>
    <name evidence="4" type="ORF">T4C_3353</name>
</gene>
<feature type="transmembrane region" description="Helical" evidence="1">
    <location>
        <begin position="14"/>
        <end position="33"/>
    </location>
</feature>
<evidence type="ECO:0000313" key="4">
    <source>
        <dbReference type="EMBL" id="KRZ02887.1"/>
    </source>
</evidence>
<dbReference type="EMBL" id="JYDV01000792">
    <property type="protein sequence ID" value="KRZ02887.1"/>
    <property type="molecule type" value="Genomic_DNA"/>
</dbReference>
<proteinExistence type="predicted"/>
<evidence type="ECO:0000313" key="3">
    <source>
        <dbReference type="EMBL" id="KRY99957.1"/>
    </source>
</evidence>
<dbReference type="Proteomes" id="UP000054826">
    <property type="component" value="Unassembled WGS sequence"/>
</dbReference>